<keyword evidence="2" id="KW-0238">DNA-binding</keyword>
<keyword evidence="7" id="KW-1185">Reference proteome</keyword>
<dbReference type="InterPro" id="IPR036388">
    <property type="entry name" value="WH-like_DNA-bd_sf"/>
</dbReference>
<gene>
    <name evidence="6" type="ORF">ACFQ2F_01240</name>
</gene>
<keyword evidence="1" id="KW-0805">Transcription regulation</keyword>
<evidence type="ECO:0000256" key="1">
    <source>
        <dbReference type="ARBA" id="ARBA00023015"/>
    </source>
</evidence>
<dbReference type="SMART" id="SM00344">
    <property type="entry name" value="HTH_ASNC"/>
    <property type="match status" value="1"/>
</dbReference>
<name>A0ABW3J5M9_9HYPH</name>
<dbReference type="CDD" id="cd00090">
    <property type="entry name" value="HTH_ARSR"/>
    <property type="match status" value="1"/>
</dbReference>
<dbReference type="PROSITE" id="PS50956">
    <property type="entry name" value="HTH_ASNC_2"/>
    <property type="match status" value="1"/>
</dbReference>
<dbReference type="InterPro" id="IPR019887">
    <property type="entry name" value="Tscrpt_reg_AsnC/Lrp_C"/>
</dbReference>
<sequence>MAANSDRNADLENENGARSPRSSPHDALNRKIVQLLQADGRMSFREIAEQLDVSEGTIRNRVAWMREAGVMTIAAVVDPTVMQYTADAMLGIKVAPDATPAQVAERLGRHNEVVYVLWVSGRYDLLVEVVLNADEDLTGFLTEHCYDQSDIASVEVMTGLKMYKNQFLLKRYFD</sequence>
<dbReference type="PRINTS" id="PR00033">
    <property type="entry name" value="HTHASNC"/>
</dbReference>
<dbReference type="InterPro" id="IPR019888">
    <property type="entry name" value="Tscrpt_reg_AsnC-like"/>
</dbReference>
<dbReference type="InterPro" id="IPR000485">
    <property type="entry name" value="AsnC-type_HTH_dom"/>
</dbReference>
<dbReference type="InterPro" id="IPR036390">
    <property type="entry name" value="WH_DNA-bd_sf"/>
</dbReference>
<dbReference type="Gene3D" id="1.10.10.10">
    <property type="entry name" value="Winged helix-like DNA-binding domain superfamily/Winged helix DNA-binding domain"/>
    <property type="match status" value="1"/>
</dbReference>
<organism evidence="6 7">
    <name type="scientific">Methyloligella solikamskensis</name>
    <dbReference type="NCBI Taxonomy" id="1177756"/>
    <lineage>
        <taxon>Bacteria</taxon>
        <taxon>Pseudomonadati</taxon>
        <taxon>Pseudomonadota</taxon>
        <taxon>Alphaproteobacteria</taxon>
        <taxon>Hyphomicrobiales</taxon>
        <taxon>Hyphomicrobiaceae</taxon>
        <taxon>Methyloligella</taxon>
    </lineage>
</organism>
<dbReference type="Pfam" id="PF13404">
    <property type="entry name" value="HTH_AsnC-type"/>
    <property type="match status" value="1"/>
</dbReference>
<evidence type="ECO:0000259" key="5">
    <source>
        <dbReference type="PROSITE" id="PS50956"/>
    </source>
</evidence>
<dbReference type="PANTHER" id="PTHR30154:SF34">
    <property type="entry name" value="TRANSCRIPTIONAL REGULATOR AZLB"/>
    <property type="match status" value="1"/>
</dbReference>
<dbReference type="PANTHER" id="PTHR30154">
    <property type="entry name" value="LEUCINE-RESPONSIVE REGULATORY PROTEIN"/>
    <property type="match status" value="1"/>
</dbReference>
<dbReference type="InterPro" id="IPR011008">
    <property type="entry name" value="Dimeric_a/b-barrel"/>
</dbReference>
<dbReference type="RefSeq" id="WP_379084521.1">
    <property type="nucleotide sequence ID" value="NZ_JBHTJO010000001.1"/>
</dbReference>
<dbReference type="Gene3D" id="3.30.70.920">
    <property type="match status" value="1"/>
</dbReference>
<evidence type="ECO:0000256" key="3">
    <source>
        <dbReference type="ARBA" id="ARBA00023163"/>
    </source>
</evidence>
<feature type="region of interest" description="Disordered" evidence="4">
    <location>
        <begin position="1"/>
        <end position="25"/>
    </location>
</feature>
<accession>A0ABW3J5M9</accession>
<evidence type="ECO:0000313" key="6">
    <source>
        <dbReference type="EMBL" id="MFD0985718.1"/>
    </source>
</evidence>
<feature type="domain" description="HTH asnC-type" evidence="5">
    <location>
        <begin position="26"/>
        <end position="93"/>
    </location>
</feature>
<protein>
    <submittedName>
        <fullName evidence="6">Lrp/AsnC family transcriptional regulator</fullName>
    </submittedName>
</protein>
<proteinExistence type="predicted"/>
<reference evidence="7" key="1">
    <citation type="journal article" date="2019" name="Int. J. Syst. Evol. Microbiol.">
        <title>The Global Catalogue of Microorganisms (GCM) 10K type strain sequencing project: providing services to taxonomists for standard genome sequencing and annotation.</title>
        <authorList>
            <consortium name="The Broad Institute Genomics Platform"/>
            <consortium name="The Broad Institute Genome Sequencing Center for Infectious Disease"/>
            <person name="Wu L."/>
            <person name="Ma J."/>
        </authorList>
    </citation>
    <scope>NUCLEOTIDE SEQUENCE [LARGE SCALE GENOMIC DNA]</scope>
    <source>
        <strain evidence="7">CCUG 61697</strain>
    </source>
</reference>
<dbReference type="EMBL" id="JBHTJO010000001">
    <property type="protein sequence ID" value="MFD0985718.1"/>
    <property type="molecule type" value="Genomic_DNA"/>
</dbReference>
<keyword evidence="3" id="KW-0804">Transcription</keyword>
<dbReference type="InterPro" id="IPR011991">
    <property type="entry name" value="ArsR-like_HTH"/>
</dbReference>
<dbReference type="SUPFAM" id="SSF46785">
    <property type="entry name" value="Winged helix' DNA-binding domain"/>
    <property type="match status" value="1"/>
</dbReference>
<evidence type="ECO:0000256" key="4">
    <source>
        <dbReference type="SAM" id="MobiDB-lite"/>
    </source>
</evidence>
<comment type="caution">
    <text evidence="6">The sequence shown here is derived from an EMBL/GenBank/DDBJ whole genome shotgun (WGS) entry which is preliminary data.</text>
</comment>
<evidence type="ECO:0000313" key="7">
    <source>
        <dbReference type="Proteomes" id="UP001597102"/>
    </source>
</evidence>
<dbReference type="SUPFAM" id="SSF54909">
    <property type="entry name" value="Dimeric alpha+beta barrel"/>
    <property type="match status" value="1"/>
</dbReference>
<dbReference type="Pfam" id="PF01037">
    <property type="entry name" value="AsnC_trans_reg"/>
    <property type="match status" value="1"/>
</dbReference>
<evidence type="ECO:0000256" key="2">
    <source>
        <dbReference type="ARBA" id="ARBA00023125"/>
    </source>
</evidence>
<dbReference type="Proteomes" id="UP001597102">
    <property type="component" value="Unassembled WGS sequence"/>
</dbReference>